<protein>
    <recommendedName>
        <fullName evidence="3">PH domain-containing protein</fullName>
    </recommendedName>
</protein>
<dbReference type="AlphaFoldDB" id="A0A7S1XIY4"/>
<feature type="region of interest" description="Disordered" evidence="1">
    <location>
        <begin position="8"/>
        <end position="74"/>
    </location>
</feature>
<evidence type="ECO:0000256" key="1">
    <source>
        <dbReference type="SAM" id="MobiDB-lite"/>
    </source>
</evidence>
<evidence type="ECO:0000313" key="2">
    <source>
        <dbReference type="EMBL" id="CAD9243338.1"/>
    </source>
</evidence>
<accession>A0A7S1XIY4</accession>
<organism evidence="2">
    <name type="scientific">Phaeomonas parva</name>
    <dbReference type="NCBI Taxonomy" id="124430"/>
    <lineage>
        <taxon>Eukaryota</taxon>
        <taxon>Sar</taxon>
        <taxon>Stramenopiles</taxon>
        <taxon>Ochrophyta</taxon>
        <taxon>Pinguiophyceae</taxon>
        <taxon>Pinguiochrysidales</taxon>
        <taxon>Pinguiochrysidaceae</taxon>
        <taxon>Phaeomonas</taxon>
    </lineage>
</organism>
<reference evidence="2" key="1">
    <citation type="submission" date="2021-01" db="EMBL/GenBank/DDBJ databases">
        <authorList>
            <person name="Corre E."/>
            <person name="Pelletier E."/>
            <person name="Niang G."/>
            <person name="Scheremetjew M."/>
            <person name="Finn R."/>
            <person name="Kale V."/>
            <person name="Holt S."/>
            <person name="Cochrane G."/>
            <person name="Meng A."/>
            <person name="Brown T."/>
            <person name="Cohen L."/>
        </authorList>
    </citation>
    <scope>NUCLEOTIDE SEQUENCE</scope>
    <source>
        <strain evidence="2">CCMP2877</strain>
    </source>
</reference>
<evidence type="ECO:0008006" key="3">
    <source>
        <dbReference type="Google" id="ProtNLM"/>
    </source>
</evidence>
<dbReference type="EMBL" id="HBGJ01002629">
    <property type="protein sequence ID" value="CAD9243338.1"/>
    <property type="molecule type" value="Transcribed_RNA"/>
</dbReference>
<sequence>MPSYAINLTTMRSMLPPQHIRVKQQKKEKANKAAKRKSSMGGSDERRSRQASFGPASVVTEAKEESETQSDGGPRTVSAVMALAQQSGSQLLAYSESLKAGLVDTELTPAKDEFASKAAAITKTGALLIAALHKAEASVLQTYGAFLDVANEYERYGSQGVPGMPEGFGAARDLAAETGNDPVIEMQDLWLEEFRYRTAVGLLQMCWQQATGSLGALFTEAKAAEALRRTRIQESLRRYAGSIGNQYAGLSAPITALIGAVERQQTDPQGVDAEILAKMQVLVAEDPQRAAAESKSTNAEVNELLGSLNSPLSSPMVKKVAVLQLKEGGILGKWTPVLAVATVDGMLHLWKIPSDICKKAATKNWPTVEEALPSVLPKPNLDVADDAKAKKLDSASAKVDEDVVDEHDVDEEVMPSASNIVADRTLCITNTVTDFKPSSARNDTTFELTELVSTHGVESFMRGSKNKKVVLRGPTQNDMVDWVVLIRNASFRHILSNEARERESESKA</sequence>
<gene>
    <name evidence="2" type="ORF">PPAR1163_LOCUS1683</name>
</gene>
<name>A0A7S1XIY4_9STRA</name>
<proteinExistence type="predicted"/>